<feature type="transmembrane region" description="Helical" evidence="1">
    <location>
        <begin position="97"/>
        <end position="115"/>
    </location>
</feature>
<protein>
    <recommendedName>
        <fullName evidence="4">HdeD family acid-resistance protein</fullName>
    </recommendedName>
</protein>
<feature type="transmembrane region" description="Helical" evidence="1">
    <location>
        <begin position="154"/>
        <end position="175"/>
    </location>
</feature>
<dbReference type="PANTHER" id="PTHR34989">
    <property type="entry name" value="PROTEIN HDED"/>
    <property type="match status" value="1"/>
</dbReference>
<name>Q6FET7_ACIAD</name>
<evidence type="ECO:0000313" key="3">
    <source>
        <dbReference type="Proteomes" id="UP000000430"/>
    </source>
</evidence>
<dbReference type="KEGG" id="aci:ACIAD0494"/>
<dbReference type="AlphaFoldDB" id="Q6FET7"/>
<keyword evidence="1" id="KW-0472">Membrane</keyword>
<feature type="transmembrane region" description="Helical" evidence="1">
    <location>
        <begin position="74"/>
        <end position="91"/>
    </location>
</feature>
<evidence type="ECO:0000313" key="2">
    <source>
        <dbReference type="EMBL" id="CAG67421.1"/>
    </source>
</evidence>
<dbReference type="PANTHER" id="PTHR34989:SF1">
    <property type="entry name" value="PROTEIN HDED"/>
    <property type="match status" value="1"/>
</dbReference>
<dbReference type="EMBL" id="CR543861">
    <property type="protein sequence ID" value="CAG67421.1"/>
    <property type="molecule type" value="Genomic_DNA"/>
</dbReference>
<feature type="transmembrane region" description="Helical" evidence="1">
    <location>
        <begin position="127"/>
        <end position="148"/>
    </location>
</feature>
<accession>Q6FET7</accession>
<dbReference type="OrthoDB" id="9815400at2"/>
<reference evidence="2 3" key="1">
    <citation type="journal article" date="2004" name="Nucleic Acids Res.">
        <title>Unique features revealed by the genome sequence of Acinetobacter sp. ADP1, a versatile and naturally transformation competent bacterium.</title>
        <authorList>
            <person name="Barbe V."/>
            <person name="Vallenet D."/>
            <person name="Fonknechten N."/>
            <person name="Kreimeyer A."/>
            <person name="Oztas S."/>
            <person name="Labarre L."/>
            <person name="Cruveiller S."/>
            <person name="Robert C."/>
            <person name="Duprat S."/>
            <person name="Wincker P."/>
            <person name="Ornston L.N."/>
            <person name="Weissenbach J."/>
            <person name="Marliere P."/>
            <person name="Cohen G.N."/>
            <person name="Medigue C."/>
        </authorList>
    </citation>
    <scope>NUCLEOTIDE SEQUENCE [LARGE SCALE GENOMIC DNA]</scope>
    <source>
        <strain evidence="3">ATCC 33305 / BD413 / ADP1</strain>
    </source>
</reference>
<keyword evidence="1" id="KW-0812">Transmembrane</keyword>
<keyword evidence="1" id="KW-1133">Transmembrane helix</keyword>
<dbReference type="InterPro" id="IPR052712">
    <property type="entry name" value="Acid_resist_chaperone_HdeD"/>
</dbReference>
<dbReference type="InterPro" id="IPR005325">
    <property type="entry name" value="DUF308_memb"/>
</dbReference>
<feature type="transmembrane region" description="Helical" evidence="1">
    <location>
        <begin position="20"/>
        <end position="40"/>
    </location>
</feature>
<dbReference type="HOGENOM" id="CLU_091585_2_0_6"/>
<evidence type="ECO:0008006" key="4">
    <source>
        <dbReference type="Google" id="ProtNLM"/>
    </source>
</evidence>
<sequence>MKTVGNDLIRNELHHQRKWYLLFGILMIIFGVLMLGSLAMATLSVILLFGGLMMIGGLIHLVAAFKLFQGGTRWLWALFGVLYLLAGYYAFKTPITTAIVLTNLLAIFLLIAGVFRTFNAFILKPIAGWGWTLFSGILTFVTGVLILISPDAPFWVLGLFLAVDLLFQGVNYLSLASAIKHLPHSSTTST</sequence>
<proteinExistence type="predicted"/>
<dbReference type="BioCyc" id="ASP62977:ACIAD_RS02240-MONOMER"/>
<organism evidence="2 3">
    <name type="scientific">Acinetobacter baylyi (strain ATCC 33305 / BD413 / ADP1)</name>
    <dbReference type="NCBI Taxonomy" id="62977"/>
    <lineage>
        <taxon>Bacteria</taxon>
        <taxon>Pseudomonadati</taxon>
        <taxon>Pseudomonadota</taxon>
        <taxon>Gammaproteobacteria</taxon>
        <taxon>Moraxellales</taxon>
        <taxon>Moraxellaceae</taxon>
        <taxon>Acinetobacter</taxon>
    </lineage>
</organism>
<dbReference type="GO" id="GO:0005886">
    <property type="term" value="C:plasma membrane"/>
    <property type="evidence" value="ECO:0007669"/>
    <property type="project" value="TreeGrafter"/>
</dbReference>
<dbReference type="Proteomes" id="UP000000430">
    <property type="component" value="Chromosome"/>
</dbReference>
<feature type="transmembrane region" description="Helical" evidence="1">
    <location>
        <begin position="46"/>
        <end position="67"/>
    </location>
</feature>
<dbReference type="Pfam" id="PF03729">
    <property type="entry name" value="DUF308"/>
    <property type="match status" value="2"/>
</dbReference>
<evidence type="ECO:0000256" key="1">
    <source>
        <dbReference type="SAM" id="Phobius"/>
    </source>
</evidence>
<dbReference type="STRING" id="202950.GCA_001485005_00735"/>
<dbReference type="eggNOG" id="COG3247">
    <property type="taxonomic scope" value="Bacteria"/>
</dbReference>
<gene>
    <name evidence="2" type="ordered locus">ACIAD0494</name>
</gene>